<dbReference type="EMBL" id="BPLQ01007167">
    <property type="protein sequence ID" value="GIY28311.1"/>
    <property type="molecule type" value="Genomic_DNA"/>
</dbReference>
<protein>
    <submittedName>
        <fullName evidence="1">Uncharacterized protein</fullName>
    </submittedName>
</protein>
<sequence length="121" mass="13235">MLPDSLKLPSPKAKALPITSLNAQRQKQSLAVVQLLLSKRLTWIEPIKIEGVRAARRDFSANGSSQFSALSLNELASLGCDDCSRLECAPLAGISNYWSMPPSPIKALRNYLKGLDVKRSL</sequence>
<name>A0AAV4S5G2_9ARAC</name>
<comment type="caution">
    <text evidence="1">The sequence shown here is derived from an EMBL/GenBank/DDBJ whole genome shotgun (WGS) entry which is preliminary data.</text>
</comment>
<accession>A0AAV4S5G2</accession>
<keyword evidence="2" id="KW-1185">Reference proteome</keyword>
<proteinExistence type="predicted"/>
<organism evidence="1 2">
    <name type="scientific">Caerostris darwini</name>
    <dbReference type="NCBI Taxonomy" id="1538125"/>
    <lineage>
        <taxon>Eukaryota</taxon>
        <taxon>Metazoa</taxon>
        <taxon>Ecdysozoa</taxon>
        <taxon>Arthropoda</taxon>
        <taxon>Chelicerata</taxon>
        <taxon>Arachnida</taxon>
        <taxon>Araneae</taxon>
        <taxon>Araneomorphae</taxon>
        <taxon>Entelegynae</taxon>
        <taxon>Araneoidea</taxon>
        <taxon>Araneidae</taxon>
        <taxon>Caerostris</taxon>
    </lineage>
</organism>
<evidence type="ECO:0000313" key="1">
    <source>
        <dbReference type="EMBL" id="GIY28311.1"/>
    </source>
</evidence>
<dbReference type="AlphaFoldDB" id="A0AAV4S5G2"/>
<evidence type="ECO:0000313" key="2">
    <source>
        <dbReference type="Proteomes" id="UP001054837"/>
    </source>
</evidence>
<gene>
    <name evidence="1" type="ORF">CDAR_230631</name>
</gene>
<reference evidence="1 2" key="1">
    <citation type="submission" date="2021-06" db="EMBL/GenBank/DDBJ databases">
        <title>Caerostris darwini draft genome.</title>
        <authorList>
            <person name="Kono N."/>
            <person name="Arakawa K."/>
        </authorList>
    </citation>
    <scope>NUCLEOTIDE SEQUENCE [LARGE SCALE GENOMIC DNA]</scope>
</reference>
<dbReference type="Proteomes" id="UP001054837">
    <property type="component" value="Unassembled WGS sequence"/>
</dbReference>